<proteinExistence type="predicted"/>
<dbReference type="Proteomes" id="UP000010411">
    <property type="component" value="Unassembled WGS sequence"/>
</dbReference>
<name>L1KTU9_9ACTN</name>
<evidence type="ECO:0000313" key="1">
    <source>
        <dbReference type="EMBL" id="EKX64062.1"/>
    </source>
</evidence>
<accession>L1KTU9</accession>
<evidence type="ECO:0000313" key="2">
    <source>
        <dbReference type="Proteomes" id="UP000010411"/>
    </source>
</evidence>
<keyword evidence="2" id="KW-1185">Reference proteome</keyword>
<dbReference type="AlphaFoldDB" id="L1KTU9"/>
<sequence length="40" mass="4377">MVESHNLAIAPGGAGGRAFDNELIAESSSHDRHRFLRMLL</sequence>
<reference evidence="1 2" key="1">
    <citation type="submission" date="2012-11" db="EMBL/GenBank/DDBJ databases">
        <authorList>
            <person name="Huguet-Tapia J.C."/>
            <person name="Durkin A.S."/>
            <person name="Pettis G.S."/>
            <person name="Badger J.H."/>
        </authorList>
    </citation>
    <scope>NUCLEOTIDE SEQUENCE [LARGE SCALE GENOMIC DNA]</scope>
    <source>
        <strain evidence="1 2">91-03</strain>
    </source>
</reference>
<organism evidence="1 2">
    <name type="scientific">Streptomyces ipomoeae 91-03</name>
    <dbReference type="NCBI Taxonomy" id="698759"/>
    <lineage>
        <taxon>Bacteria</taxon>
        <taxon>Bacillati</taxon>
        <taxon>Actinomycetota</taxon>
        <taxon>Actinomycetes</taxon>
        <taxon>Kitasatosporales</taxon>
        <taxon>Streptomycetaceae</taxon>
        <taxon>Streptomyces</taxon>
    </lineage>
</organism>
<comment type="caution">
    <text evidence="1">The sequence shown here is derived from an EMBL/GenBank/DDBJ whole genome shotgun (WGS) entry which is preliminary data.</text>
</comment>
<protein>
    <submittedName>
        <fullName evidence="1">Uncharacterized protein</fullName>
    </submittedName>
</protein>
<dbReference type="EMBL" id="AEJC01000397">
    <property type="protein sequence ID" value="EKX64062.1"/>
    <property type="molecule type" value="Genomic_DNA"/>
</dbReference>
<gene>
    <name evidence="1" type="ORF">STRIP9103_07554</name>
</gene>
<dbReference type="PATRIC" id="fig|698759.3.peg.5238"/>